<dbReference type="PANTHER" id="PTHR34960:SF5">
    <property type="entry name" value="TRANSMEMBRANE PROTEIN"/>
    <property type="match status" value="1"/>
</dbReference>
<name>A0ABS8T2N4_DATST</name>
<dbReference type="Pfam" id="PF25002">
    <property type="entry name" value="DUF7780"/>
    <property type="match status" value="1"/>
</dbReference>
<accession>A0ABS8T2N4</accession>
<keyword evidence="5" id="KW-1185">Reference proteome</keyword>
<gene>
    <name evidence="4" type="ORF">HAX54_001037</name>
</gene>
<evidence type="ECO:0000256" key="1">
    <source>
        <dbReference type="SAM" id="MobiDB-lite"/>
    </source>
</evidence>
<evidence type="ECO:0000313" key="4">
    <source>
        <dbReference type="EMBL" id="MCD7465321.1"/>
    </source>
</evidence>
<proteinExistence type="predicted"/>
<feature type="region of interest" description="Disordered" evidence="1">
    <location>
        <begin position="207"/>
        <end position="227"/>
    </location>
</feature>
<dbReference type="Proteomes" id="UP000823775">
    <property type="component" value="Unassembled WGS sequence"/>
</dbReference>
<evidence type="ECO:0000313" key="5">
    <source>
        <dbReference type="Proteomes" id="UP000823775"/>
    </source>
</evidence>
<comment type="caution">
    <text evidence="4">The sequence shown here is derived from an EMBL/GenBank/DDBJ whole genome shotgun (WGS) entry which is preliminary data.</text>
</comment>
<evidence type="ECO:0000256" key="2">
    <source>
        <dbReference type="SAM" id="Phobius"/>
    </source>
</evidence>
<protein>
    <recommendedName>
        <fullName evidence="3">DUF7780 domain-containing protein</fullName>
    </recommendedName>
</protein>
<evidence type="ECO:0000259" key="3">
    <source>
        <dbReference type="Pfam" id="PF25002"/>
    </source>
</evidence>
<feature type="transmembrane region" description="Helical" evidence="2">
    <location>
        <begin position="52"/>
        <end position="72"/>
    </location>
</feature>
<organism evidence="4 5">
    <name type="scientific">Datura stramonium</name>
    <name type="common">Jimsonweed</name>
    <name type="synonym">Common thornapple</name>
    <dbReference type="NCBI Taxonomy" id="4076"/>
    <lineage>
        <taxon>Eukaryota</taxon>
        <taxon>Viridiplantae</taxon>
        <taxon>Streptophyta</taxon>
        <taxon>Embryophyta</taxon>
        <taxon>Tracheophyta</taxon>
        <taxon>Spermatophyta</taxon>
        <taxon>Magnoliopsida</taxon>
        <taxon>eudicotyledons</taxon>
        <taxon>Gunneridae</taxon>
        <taxon>Pentapetalae</taxon>
        <taxon>asterids</taxon>
        <taxon>lamiids</taxon>
        <taxon>Solanales</taxon>
        <taxon>Solanaceae</taxon>
        <taxon>Solanoideae</taxon>
        <taxon>Datureae</taxon>
        <taxon>Datura</taxon>
    </lineage>
</organism>
<feature type="domain" description="DUF7780" evidence="3">
    <location>
        <begin position="98"/>
        <end position="385"/>
    </location>
</feature>
<keyword evidence="2" id="KW-1133">Transmembrane helix</keyword>
<reference evidence="4 5" key="1">
    <citation type="journal article" date="2021" name="BMC Genomics">
        <title>Datura genome reveals duplications of psychoactive alkaloid biosynthetic genes and high mutation rate following tissue culture.</title>
        <authorList>
            <person name="Rajewski A."/>
            <person name="Carter-House D."/>
            <person name="Stajich J."/>
            <person name="Litt A."/>
        </authorList>
    </citation>
    <scope>NUCLEOTIDE SEQUENCE [LARGE SCALE GENOMIC DNA]</scope>
    <source>
        <strain evidence="4">AR-01</strain>
    </source>
</reference>
<dbReference type="PANTHER" id="PTHR34960">
    <property type="entry name" value="EMB|CAB68146.1-RELATED"/>
    <property type="match status" value="1"/>
</dbReference>
<keyword evidence="2" id="KW-0812">Transmembrane</keyword>
<dbReference type="EMBL" id="JACEIK010001038">
    <property type="protein sequence ID" value="MCD7465321.1"/>
    <property type="molecule type" value="Genomic_DNA"/>
</dbReference>
<keyword evidence="2" id="KW-0472">Membrane</keyword>
<dbReference type="InterPro" id="IPR056682">
    <property type="entry name" value="DUF7780"/>
</dbReference>
<sequence>MGFTVMGFLFILFPEDESTIITKNKQKTKLYSLKAINTLLRPSNSTHLFPRAQFIISICVLLIFITLLLFTISTFEPSSRRQLSNSVPHKSKSDSSFQHALQGMGSLYRKGTRAMSDLIVAHVVESVTVKELKWFTRLLYRSKITSKSDILFIFPSKSVPFDTAIAEENSSFLKHFHGYKENFFNSTSNFDATHFFISRKKANESSEPIWGRKKGSNFSKEEEDDGTESTRVSYGSVVGFYADELDPENSLTGFLDHVPMNLRRWACYPMLLGRIRRNFKHIMLVDVKEMFTLSDPLSRVLVSTVTQSNHLRKNSNHKRQANPAIIMGGSRGIRRLSNAMLMEIVRESMQQKKKKKNSVTESVLFNQLVGNEFILKNVDLISLTELDNLDWK</sequence>